<evidence type="ECO:0000256" key="1">
    <source>
        <dbReference type="SAM" id="MobiDB-lite"/>
    </source>
</evidence>
<evidence type="ECO:0000313" key="3">
    <source>
        <dbReference type="EMBL" id="KAF7725602.1"/>
    </source>
</evidence>
<dbReference type="AlphaFoldDB" id="A0A8H7BVL2"/>
<feature type="compositionally biased region" description="Basic and acidic residues" evidence="1">
    <location>
        <begin position="210"/>
        <end position="226"/>
    </location>
</feature>
<protein>
    <recommendedName>
        <fullName evidence="2">Nitrogen regulatory protein areA GATA-like domain-containing protein</fullName>
    </recommendedName>
</protein>
<evidence type="ECO:0000259" key="2">
    <source>
        <dbReference type="Pfam" id="PF08550"/>
    </source>
</evidence>
<keyword evidence="4" id="KW-1185">Reference proteome</keyword>
<dbReference type="OrthoDB" id="5563539at2759"/>
<dbReference type="EMBL" id="JABAYA010000093">
    <property type="protein sequence ID" value="KAF7725602.1"/>
    <property type="molecule type" value="Genomic_DNA"/>
</dbReference>
<accession>A0A8H7BVL2</accession>
<dbReference type="GO" id="GO:0007039">
    <property type="term" value="P:protein catabolic process in the vacuole"/>
    <property type="evidence" value="ECO:0007669"/>
    <property type="project" value="TreeGrafter"/>
</dbReference>
<dbReference type="PANTHER" id="PTHR28051:SF1">
    <property type="entry name" value="PROTEIN MTL1-RELATED"/>
    <property type="match status" value="1"/>
</dbReference>
<dbReference type="Proteomes" id="UP000605846">
    <property type="component" value="Unassembled WGS sequence"/>
</dbReference>
<dbReference type="InterPro" id="IPR052292">
    <property type="entry name" value="Glucose_repression_reg"/>
</dbReference>
<dbReference type="InterPro" id="IPR013860">
    <property type="entry name" value="AreA_GATA"/>
</dbReference>
<comment type="caution">
    <text evidence="3">The sequence shown here is derived from an EMBL/GenBank/DDBJ whole genome shotgun (WGS) entry which is preliminary data.</text>
</comment>
<gene>
    <name evidence="3" type="ORF">EC973_009480</name>
</gene>
<organism evidence="3 4">
    <name type="scientific">Apophysomyces ossiformis</name>
    <dbReference type="NCBI Taxonomy" id="679940"/>
    <lineage>
        <taxon>Eukaryota</taxon>
        <taxon>Fungi</taxon>
        <taxon>Fungi incertae sedis</taxon>
        <taxon>Mucoromycota</taxon>
        <taxon>Mucoromycotina</taxon>
        <taxon>Mucoromycetes</taxon>
        <taxon>Mucorales</taxon>
        <taxon>Mucorineae</taxon>
        <taxon>Mucoraceae</taxon>
        <taxon>Apophysomyces</taxon>
    </lineage>
</organism>
<sequence length="247" mass="28669">MPTRQQHTQDDDRSQHKLNVRSSEICVDYLSYRFDEMDLAASWQLITKQKKDIVDGIRLENASWRTWAKQRNNLKTVHPQTLNWQMEEVKEGPKPRFAEDTLGLMTPASSTACSLKPALKKLNIADMWIREVNQHLQGFSPAVLATHRQPRLRFNHQVEQCVAIMDEEEEEEEQQDDEGHSLKGKKTCIKMLAPVRLKRSQSDAASTLSEEMHSSRDSFHHPEEEKSSVLGNLTHWFIRLHSRVFSV</sequence>
<reference evidence="3" key="1">
    <citation type="submission" date="2020-01" db="EMBL/GenBank/DDBJ databases">
        <title>Genome Sequencing of Three Apophysomyces-Like Fungal Strains Confirms a Novel Fungal Genus in the Mucoromycota with divergent Burkholderia-like Endosymbiotic Bacteria.</title>
        <authorList>
            <person name="Stajich J.E."/>
            <person name="Macias A.M."/>
            <person name="Carter-House D."/>
            <person name="Lovett B."/>
            <person name="Kasson L.R."/>
            <person name="Berry K."/>
            <person name="Grigoriev I."/>
            <person name="Chang Y."/>
            <person name="Spatafora J."/>
            <person name="Kasson M.T."/>
        </authorList>
    </citation>
    <scope>NUCLEOTIDE SEQUENCE</scope>
    <source>
        <strain evidence="3">NRRL A-21654</strain>
    </source>
</reference>
<feature type="domain" description="Nitrogen regulatory protein areA GATA-like" evidence="2">
    <location>
        <begin position="42"/>
        <end position="69"/>
    </location>
</feature>
<dbReference type="Pfam" id="PF08550">
    <property type="entry name" value="GATA_AreA"/>
    <property type="match status" value="1"/>
</dbReference>
<dbReference type="PANTHER" id="PTHR28051">
    <property type="entry name" value="PROTEIN MTL1-RELATED"/>
    <property type="match status" value="1"/>
</dbReference>
<evidence type="ECO:0000313" key="4">
    <source>
        <dbReference type="Proteomes" id="UP000605846"/>
    </source>
</evidence>
<proteinExistence type="predicted"/>
<dbReference type="GO" id="GO:0005773">
    <property type="term" value="C:vacuole"/>
    <property type="evidence" value="ECO:0007669"/>
    <property type="project" value="GOC"/>
</dbReference>
<name>A0A8H7BVL2_9FUNG</name>
<dbReference type="GO" id="GO:0042149">
    <property type="term" value="P:cellular response to glucose starvation"/>
    <property type="evidence" value="ECO:0007669"/>
    <property type="project" value="TreeGrafter"/>
</dbReference>
<feature type="region of interest" description="Disordered" evidence="1">
    <location>
        <begin position="198"/>
        <end position="226"/>
    </location>
</feature>